<accession>A0A0A9H017</accession>
<dbReference type="EMBL" id="GBRH01169710">
    <property type="protein sequence ID" value="JAE28186.1"/>
    <property type="molecule type" value="Transcribed_RNA"/>
</dbReference>
<reference evidence="2" key="1">
    <citation type="submission" date="2014-09" db="EMBL/GenBank/DDBJ databases">
        <authorList>
            <person name="Magalhaes I.L.F."/>
            <person name="Oliveira U."/>
            <person name="Santos F.R."/>
            <person name="Vidigal T.H.D.A."/>
            <person name="Brescovit A.D."/>
            <person name="Santos A.J."/>
        </authorList>
    </citation>
    <scope>NUCLEOTIDE SEQUENCE</scope>
    <source>
        <tissue evidence="2">Shoot tissue taken approximately 20 cm above the soil surface</tissue>
    </source>
</reference>
<dbReference type="AlphaFoldDB" id="A0A0A9H017"/>
<feature type="compositionally biased region" description="Acidic residues" evidence="1">
    <location>
        <begin position="53"/>
        <end position="72"/>
    </location>
</feature>
<evidence type="ECO:0000256" key="1">
    <source>
        <dbReference type="SAM" id="MobiDB-lite"/>
    </source>
</evidence>
<feature type="region of interest" description="Disordered" evidence="1">
    <location>
        <begin position="1"/>
        <end position="72"/>
    </location>
</feature>
<protein>
    <submittedName>
        <fullName evidence="2">Uncharacterized protein</fullName>
    </submittedName>
</protein>
<reference evidence="2" key="2">
    <citation type="journal article" date="2015" name="Data Brief">
        <title>Shoot transcriptome of the giant reed, Arundo donax.</title>
        <authorList>
            <person name="Barrero R.A."/>
            <person name="Guerrero F.D."/>
            <person name="Moolhuijzen P."/>
            <person name="Goolsby J.A."/>
            <person name="Tidwell J."/>
            <person name="Bellgard S.E."/>
            <person name="Bellgard M.I."/>
        </authorList>
    </citation>
    <scope>NUCLEOTIDE SEQUENCE</scope>
    <source>
        <tissue evidence="2">Shoot tissue taken approximately 20 cm above the soil surface</tissue>
    </source>
</reference>
<evidence type="ECO:0000313" key="2">
    <source>
        <dbReference type="EMBL" id="JAE28186.1"/>
    </source>
</evidence>
<sequence>MAGKRKSKKPSETDVGGAPKETEITKTISPPKSQDVAGSGTETVAEARNNDIMSEEVDEDEDQEVDAELDEE</sequence>
<proteinExistence type="predicted"/>
<name>A0A0A9H017_ARUDO</name>
<organism evidence="2">
    <name type="scientific">Arundo donax</name>
    <name type="common">Giant reed</name>
    <name type="synonym">Donax arundinaceus</name>
    <dbReference type="NCBI Taxonomy" id="35708"/>
    <lineage>
        <taxon>Eukaryota</taxon>
        <taxon>Viridiplantae</taxon>
        <taxon>Streptophyta</taxon>
        <taxon>Embryophyta</taxon>
        <taxon>Tracheophyta</taxon>
        <taxon>Spermatophyta</taxon>
        <taxon>Magnoliopsida</taxon>
        <taxon>Liliopsida</taxon>
        <taxon>Poales</taxon>
        <taxon>Poaceae</taxon>
        <taxon>PACMAD clade</taxon>
        <taxon>Arundinoideae</taxon>
        <taxon>Arundineae</taxon>
        <taxon>Arundo</taxon>
    </lineage>
</organism>